<comment type="caution">
    <text evidence="2">The sequence shown here is derived from an EMBL/GenBank/DDBJ whole genome shotgun (WGS) entry which is preliminary data.</text>
</comment>
<proteinExistence type="predicted"/>
<keyword evidence="1" id="KW-1133">Transmembrane helix</keyword>
<dbReference type="AlphaFoldDB" id="A0A560GA36"/>
<dbReference type="Proteomes" id="UP000316545">
    <property type="component" value="Unassembled WGS sequence"/>
</dbReference>
<organism evidence="2 3">
    <name type="scientific">Nitrospirillum amazonense</name>
    <dbReference type="NCBI Taxonomy" id="28077"/>
    <lineage>
        <taxon>Bacteria</taxon>
        <taxon>Pseudomonadati</taxon>
        <taxon>Pseudomonadota</taxon>
        <taxon>Alphaproteobacteria</taxon>
        <taxon>Rhodospirillales</taxon>
        <taxon>Azospirillaceae</taxon>
        <taxon>Nitrospirillum</taxon>
    </lineage>
</organism>
<dbReference type="EMBL" id="VITO01000002">
    <property type="protein sequence ID" value="TWB30752.1"/>
    <property type="molecule type" value="Genomic_DNA"/>
</dbReference>
<accession>A0A560GA36</accession>
<name>A0A560GA36_9PROT</name>
<protein>
    <submittedName>
        <fullName evidence="2">Uncharacterized protein</fullName>
    </submittedName>
</protein>
<evidence type="ECO:0000313" key="3">
    <source>
        <dbReference type="Proteomes" id="UP000316545"/>
    </source>
</evidence>
<evidence type="ECO:0000256" key="1">
    <source>
        <dbReference type="SAM" id="Phobius"/>
    </source>
</evidence>
<keyword evidence="1" id="KW-0472">Membrane</keyword>
<sequence length="113" mass="11654">MQEGGTPMPEPMQPTRRAHRKLLPLLLMVPLALVAVSPFAKATGIMAAPMAVTVTVVAACNITPASLLAQMRTGPSANVCLSDPATSTVGAPHPTITPIQEAGQGITTLVIEF</sequence>
<feature type="transmembrane region" description="Helical" evidence="1">
    <location>
        <begin position="46"/>
        <end position="69"/>
    </location>
</feature>
<keyword evidence="3" id="KW-1185">Reference proteome</keyword>
<evidence type="ECO:0000313" key="2">
    <source>
        <dbReference type="EMBL" id="TWB30752.1"/>
    </source>
</evidence>
<gene>
    <name evidence="2" type="ORF">FBZ88_102317</name>
</gene>
<reference evidence="2 3" key="1">
    <citation type="submission" date="2019-06" db="EMBL/GenBank/DDBJ databases">
        <title>Genomic Encyclopedia of Type Strains, Phase IV (KMG-V): Genome sequencing to study the core and pangenomes of soil and plant-associated prokaryotes.</title>
        <authorList>
            <person name="Whitman W."/>
        </authorList>
    </citation>
    <scope>NUCLEOTIDE SEQUENCE [LARGE SCALE GENOMIC DNA]</scope>
    <source>
        <strain evidence="2 3">BR 11865</strain>
    </source>
</reference>
<keyword evidence="1" id="KW-0812">Transmembrane</keyword>
<feature type="transmembrane region" description="Helical" evidence="1">
    <location>
        <begin position="22"/>
        <end position="40"/>
    </location>
</feature>